<evidence type="ECO:0000313" key="3">
    <source>
        <dbReference type="Proteomes" id="UP001175228"/>
    </source>
</evidence>
<protein>
    <submittedName>
        <fullName evidence="2">Uncharacterized protein</fullName>
    </submittedName>
</protein>
<feature type="region of interest" description="Disordered" evidence="1">
    <location>
        <begin position="391"/>
        <end position="446"/>
    </location>
</feature>
<gene>
    <name evidence="2" type="ORF">EDD18DRAFT_1349024</name>
</gene>
<evidence type="ECO:0000313" key="2">
    <source>
        <dbReference type="EMBL" id="KAK0500186.1"/>
    </source>
</evidence>
<sequence>MSTLSIPDMLASFHSRAPPPNPEITSLAHQIHLLDSQLFTLTDNSIYAYTACVCKVAMKPRAAGDMVEKMLECLQGLESDVDKHHNVIYSTGGLCKEWQDTQATGWAKGKHLVYLELSVATYNEKRVISSKKANEYATTTVVNEYFKWFFWVLPLNQDPESDSPAFVDDAELSEEQLTVKVAVIKQMSTAIPKWLEYHAGKTFAPHALSMKQLMCNLIALFLSHLSSVDGPWQIKDRAAAWASFVAEEFKKLSEETKKTWALQAAETVEVTKKSRGSAYAEPTLLPPEEAQKVIDSLAAYFGPLLEGMAKMIGCNISMVFVGPEPRKGGQVNVIILHEGVDKLPVPITFDEGGGEKYKFWLASLGEWGMSCFYPLWRSVIPVDQGIASGEDKSEVEAKTVKKKKSRAKGKKHMVDSSTAELKASKQKSKRSRGRDDQTEVCTLTAP</sequence>
<comment type="caution">
    <text evidence="2">The sequence shown here is derived from an EMBL/GenBank/DDBJ whole genome shotgun (WGS) entry which is preliminary data.</text>
</comment>
<dbReference type="AlphaFoldDB" id="A0AA39TTG1"/>
<name>A0AA39TTG1_9AGAR</name>
<organism evidence="2 3">
    <name type="scientific">Armillaria luteobubalina</name>
    <dbReference type="NCBI Taxonomy" id="153913"/>
    <lineage>
        <taxon>Eukaryota</taxon>
        <taxon>Fungi</taxon>
        <taxon>Dikarya</taxon>
        <taxon>Basidiomycota</taxon>
        <taxon>Agaricomycotina</taxon>
        <taxon>Agaricomycetes</taxon>
        <taxon>Agaricomycetidae</taxon>
        <taxon>Agaricales</taxon>
        <taxon>Marasmiineae</taxon>
        <taxon>Physalacriaceae</taxon>
        <taxon>Armillaria</taxon>
    </lineage>
</organism>
<keyword evidence="3" id="KW-1185">Reference proteome</keyword>
<proteinExistence type="predicted"/>
<dbReference type="EMBL" id="JAUEPU010000008">
    <property type="protein sequence ID" value="KAK0500186.1"/>
    <property type="molecule type" value="Genomic_DNA"/>
</dbReference>
<reference evidence="2" key="1">
    <citation type="submission" date="2023-06" db="EMBL/GenBank/DDBJ databases">
        <authorList>
            <consortium name="Lawrence Berkeley National Laboratory"/>
            <person name="Ahrendt S."/>
            <person name="Sahu N."/>
            <person name="Indic B."/>
            <person name="Wong-Bajracharya J."/>
            <person name="Merenyi Z."/>
            <person name="Ke H.-M."/>
            <person name="Monk M."/>
            <person name="Kocsube S."/>
            <person name="Drula E."/>
            <person name="Lipzen A."/>
            <person name="Balint B."/>
            <person name="Henrissat B."/>
            <person name="Andreopoulos B."/>
            <person name="Martin F.M."/>
            <person name="Harder C.B."/>
            <person name="Rigling D."/>
            <person name="Ford K.L."/>
            <person name="Foster G.D."/>
            <person name="Pangilinan J."/>
            <person name="Papanicolaou A."/>
            <person name="Barry K."/>
            <person name="LaButti K."/>
            <person name="Viragh M."/>
            <person name="Koriabine M."/>
            <person name="Yan M."/>
            <person name="Riley R."/>
            <person name="Champramary S."/>
            <person name="Plett K.L."/>
            <person name="Tsai I.J."/>
            <person name="Slot J."/>
            <person name="Sipos G."/>
            <person name="Plett J."/>
            <person name="Nagy L.G."/>
            <person name="Grigoriev I.V."/>
        </authorList>
    </citation>
    <scope>NUCLEOTIDE SEQUENCE</scope>
    <source>
        <strain evidence="2">HWK02</strain>
    </source>
</reference>
<feature type="compositionally biased region" description="Basic residues" evidence="1">
    <location>
        <begin position="400"/>
        <end position="411"/>
    </location>
</feature>
<evidence type="ECO:0000256" key="1">
    <source>
        <dbReference type="SAM" id="MobiDB-lite"/>
    </source>
</evidence>
<accession>A0AA39TTG1</accession>
<dbReference type="Proteomes" id="UP001175228">
    <property type="component" value="Unassembled WGS sequence"/>
</dbReference>